<protein>
    <submittedName>
        <fullName evidence="1">Thioesterase-like superfamily-domain-containing protein</fullName>
    </submittedName>
</protein>
<proteinExistence type="predicted"/>
<gene>
    <name evidence="1" type="ORF">F4820DRAFT_465460</name>
</gene>
<comment type="caution">
    <text evidence="1">The sequence shown here is derived from an EMBL/GenBank/DDBJ whole genome shotgun (WGS) entry which is preliminary data.</text>
</comment>
<sequence>MAQIAPIETLIAVTKVTEAGPDTYINKGNLTFQEGLRSAFGGSQLGQSAAAAAATVPPTFQIYSIQSAFLRAVKPKENVRYHIERVLDGRCFASRIVRATQGSNNACLYTATICFQRNDLPVGNFLDYHVPMPAEGNTLPDNIRGGKVQEMLAATTARSAPLLQLGAEEEPFDWRPFDHPPVGEPTKFWQRSFVRSPAIASTSPHVHQSALAFLSDSYTIGAALHANPKKVGKQLRNVAMAVTLATSLSIHEPMVKVDEWMFTQHETSWGSDGRVVIRQWYWDVKSGRLIMSGTQECLVRLKDASKL</sequence>
<evidence type="ECO:0000313" key="1">
    <source>
        <dbReference type="EMBL" id="KAI4868651.1"/>
    </source>
</evidence>
<dbReference type="EMBL" id="MU393436">
    <property type="protein sequence ID" value="KAI4868651.1"/>
    <property type="molecule type" value="Genomic_DNA"/>
</dbReference>
<keyword evidence="2" id="KW-1185">Reference proteome</keyword>
<organism evidence="1 2">
    <name type="scientific">Hypoxylon rubiginosum</name>
    <dbReference type="NCBI Taxonomy" id="110542"/>
    <lineage>
        <taxon>Eukaryota</taxon>
        <taxon>Fungi</taxon>
        <taxon>Dikarya</taxon>
        <taxon>Ascomycota</taxon>
        <taxon>Pezizomycotina</taxon>
        <taxon>Sordariomycetes</taxon>
        <taxon>Xylariomycetidae</taxon>
        <taxon>Xylariales</taxon>
        <taxon>Hypoxylaceae</taxon>
        <taxon>Hypoxylon</taxon>
    </lineage>
</organism>
<reference evidence="1 2" key="1">
    <citation type="journal article" date="2022" name="New Phytol.">
        <title>Ecological generalism drives hyperdiversity of secondary metabolite gene clusters in xylarialean endophytes.</title>
        <authorList>
            <person name="Franco M.E.E."/>
            <person name="Wisecaver J.H."/>
            <person name="Arnold A.E."/>
            <person name="Ju Y.M."/>
            <person name="Slot J.C."/>
            <person name="Ahrendt S."/>
            <person name="Moore L.P."/>
            <person name="Eastman K.E."/>
            <person name="Scott K."/>
            <person name="Konkel Z."/>
            <person name="Mondo S.J."/>
            <person name="Kuo A."/>
            <person name="Hayes R.D."/>
            <person name="Haridas S."/>
            <person name="Andreopoulos B."/>
            <person name="Riley R."/>
            <person name="LaButti K."/>
            <person name="Pangilinan J."/>
            <person name="Lipzen A."/>
            <person name="Amirebrahimi M."/>
            <person name="Yan J."/>
            <person name="Adam C."/>
            <person name="Keymanesh K."/>
            <person name="Ng V."/>
            <person name="Louie K."/>
            <person name="Northen T."/>
            <person name="Drula E."/>
            <person name="Henrissat B."/>
            <person name="Hsieh H.M."/>
            <person name="Youens-Clark K."/>
            <person name="Lutzoni F."/>
            <person name="Miadlikowska J."/>
            <person name="Eastwood D.C."/>
            <person name="Hamelin R.C."/>
            <person name="Grigoriev I.V."/>
            <person name="U'Ren J.M."/>
        </authorList>
    </citation>
    <scope>NUCLEOTIDE SEQUENCE [LARGE SCALE GENOMIC DNA]</scope>
    <source>
        <strain evidence="1 2">CBS 119005</strain>
    </source>
</reference>
<evidence type="ECO:0000313" key="2">
    <source>
        <dbReference type="Proteomes" id="UP001497700"/>
    </source>
</evidence>
<dbReference type="Proteomes" id="UP001497700">
    <property type="component" value="Unassembled WGS sequence"/>
</dbReference>
<name>A0ACB9ZAS0_9PEZI</name>
<accession>A0ACB9ZAS0</accession>